<reference evidence="1 2" key="1">
    <citation type="journal article" date="2017" name="Front. Microbiol.">
        <title>New Insights into the Diversity of the Genus Faecalibacterium.</title>
        <authorList>
            <person name="Benevides L."/>
            <person name="Burman S."/>
            <person name="Martin R."/>
            <person name="Robert V."/>
            <person name="Thomas M."/>
            <person name="Miquel S."/>
            <person name="Chain F."/>
            <person name="Sokol H."/>
            <person name="Bermudez-Humaran L.G."/>
            <person name="Morrison M."/>
            <person name="Langella P."/>
            <person name="Azevedo V.A."/>
            <person name="Chatel J.M."/>
            <person name="Soares S."/>
        </authorList>
    </citation>
    <scope>NUCLEOTIDE SEQUENCE [LARGE SCALE GENOMIC DNA]</scope>
    <source>
        <strain evidence="1 2">AHMP21</strain>
    </source>
</reference>
<dbReference type="InterPro" id="IPR041881">
    <property type="entry name" value="PqqD_sf"/>
</dbReference>
<dbReference type="RefSeq" id="WP_097791618.1">
    <property type="nucleotide sequence ID" value="NZ_NOUV01000005.1"/>
</dbReference>
<dbReference type="Proteomes" id="UP000220904">
    <property type="component" value="Unassembled WGS sequence"/>
</dbReference>
<name>A0A2A7B9H6_9FIRM</name>
<dbReference type="EMBL" id="NOUV01000005">
    <property type="protein sequence ID" value="PDX87958.1"/>
    <property type="molecule type" value="Genomic_DNA"/>
</dbReference>
<dbReference type="Pfam" id="PF05402">
    <property type="entry name" value="PqqD"/>
    <property type="match status" value="1"/>
</dbReference>
<evidence type="ECO:0008006" key="3">
    <source>
        <dbReference type="Google" id="ProtNLM"/>
    </source>
</evidence>
<evidence type="ECO:0000313" key="2">
    <source>
        <dbReference type="Proteomes" id="UP000220904"/>
    </source>
</evidence>
<organism evidence="1 2">
    <name type="scientific">Faecalibacterium prausnitzii</name>
    <dbReference type="NCBI Taxonomy" id="853"/>
    <lineage>
        <taxon>Bacteria</taxon>
        <taxon>Bacillati</taxon>
        <taxon>Bacillota</taxon>
        <taxon>Clostridia</taxon>
        <taxon>Eubacteriales</taxon>
        <taxon>Oscillospiraceae</taxon>
        <taxon>Faecalibacterium</taxon>
    </lineage>
</organism>
<dbReference type="AlphaFoldDB" id="A0A2A7B9H6"/>
<proteinExistence type="predicted"/>
<gene>
    <name evidence="1" type="ORF">CHR60_02765</name>
</gene>
<protein>
    <recommendedName>
        <fullName evidence="3">PqqD family protein</fullName>
    </recommendedName>
</protein>
<sequence length="88" mass="9544">MKLKEGMMLHTVNGEHMAIATGKAAQAFRGLVRNNETADFICQKLLKETTPEEIAKALCEEYDVTPEKALADVKALAAKLDAAGLLDK</sequence>
<dbReference type="InterPro" id="IPR008792">
    <property type="entry name" value="PQQD"/>
</dbReference>
<dbReference type="OrthoDB" id="2057119at2"/>
<comment type="caution">
    <text evidence="1">The sequence shown here is derived from an EMBL/GenBank/DDBJ whole genome shotgun (WGS) entry which is preliminary data.</text>
</comment>
<dbReference type="Gene3D" id="1.10.10.1150">
    <property type="entry name" value="Coenzyme PQQ synthesis protein D (PqqD)"/>
    <property type="match status" value="1"/>
</dbReference>
<accession>A0A2A7B9H6</accession>
<evidence type="ECO:0000313" key="1">
    <source>
        <dbReference type="EMBL" id="PDX87958.1"/>
    </source>
</evidence>